<dbReference type="PANTHER" id="PTHR30327:SF1">
    <property type="entry name" value="UPF0301 PROTEIN YQGE"/>
    <property type="match status" value="1"/>
</dbReference>
<comment type="similarity">
    <text evidence="1 2">Belongs to the UPF0301 (AlgH) family.</text>
</comment>
<name>A0A4S2GWA9_9PROT</name>
<comment type="caution">
    <text evidence="3">The sequence shown here is derived from an EMBL/GenBank/DDBJ whole genome shotgun (WGS) entry which is preliminary data.</text>
</comment>
<dbReference type="OrthoDB" id="9807486at2"/>
<dbReference type="Proteomes" id="UP000308054">
    <property type="component" value="Unassembled WGS sequence"/>
</dbReference>
<keyword evidence="4" id="KW-1185">Reference proteome</keyword>
<dbReference type="AlphaFoldDB" id="A0A4S2GWA9"/>
<accession>A0A4S2GWA9</accession>
<dbReference type="SUPFAM" id="SSF143456">
    <property type="entry name" value="VC0467-like"/>
    <property type="match status" value="1"/>
</dbReference>
<dbReference type="Pfam" id="PF02622">
    <property type="entry name" value="DUF179"/>
    <property type="match status" value="1"/>
</dbReference>
<evidence type="ECO:0000313" key="4">
    <source>
        <dbReference type="Proteomes" id="UP000308054"/>
    </source>
</evidence>
<sequence length="194" mass="20917">METNPTQFEPDYLTGKLLIASPLIGDPRFDRSVILVCAHGDDAAMGIVINKPLGDLTLPTLFEQLGVKCEIEVPERAVLFGGPVDRDRGFVLHTDDYSSEDTTFGIGPGIGLTATKDILEAMASSSPPRHSLLALGYAGWSEGQLEDEIGQNAWLVTEPDDALLFAEDHALKWQKALKKLGVTPEFLTATSGHA</sequence>
<organism evidence="3 4">
    <name type="scientific">Marinicauda algicola</name>
    <dbReference type="NCBI Taxonomy" id="2029849"/>
    <lineage>
        <taxon>Bacteria</taxon>
        <taxon>Pseudomonadati</taxon>
        <taxon>Pseudomonadota</taxon>
        <taxon>Alphaproteobacteria</taxon>
        <taxon>Maricaulales</taxon>
        <taxon>Maricaulaceae</taxon>
        <taxon>Marinicauda</taxon>
    </lineage>
</organism>
<gene>
    <name evidence="3" type="ORF">E5163_15850</name>
</gene>
<dbReference type="PANTHER" id="PTHR30327">
    <property type="entry name" value="UNCHARACTERIZED PROTEIN YQGE"/>
    <property type="match status" value="1"/>
</dbReference>
<dbReference type="Gene3D" id="3.40.1740.10">
    <property type="entry name" value="VC0467-like"/>
    <property type="match status" value="1"/>
</dbReference>
<evidence type="ECO:0000256" key="2">
    <source>
        <dbReference type="HAMAP-Rule" id="MF_00758"/>
    </source>
</evidence>
<dbReference type="GO" id="GO:0005829">
    <property type="term" value="C:cytosol"/>
    <property type="evidence" value="ECO:0007669"/>
    <property type="project" value="TreeGrafter"/>
</dbReference>
<dbReference type="EMBL" id="SRXW01000007">
    <property type="protein sequence ID" value="TGY87284.1"/>
    <property type="molecule type" value="Genomic_DNA"/>
</dbReference>
<proteinExistence type="inferred from homology"/>
<reference evidence="3 4" key="1">
    <citation type="journal article" date="2017" name="Int. J. Syst. Evol. Microbiol.">
        <title>Marinicauda algicola sp. nov., isolated from a marine red alga Rhodosorus marinus.</title>
        <authorList>
            <person name="Jeong S.E."/>
            <person name="Jeon S.H."/>
            <person name="Chun B.H."/>
            <person name="Kim D.W."/>
            <person name="Jeon C.O."/>
        </authorList>
    </citation>
    <scope>NUCLEOTIDE SEQUENCE [LARGE SCALE GENOMIC DNA]</scope>
    <source>
        <strain evidence="3 4">JCM 31718</strain>
    </source>
</reference>
<dbReference type="InterPro" id="IPR003774">
    <property type="entry name" value="AlgH-like"/>
</dbReference>
<dbReference type="HAMAP" id="MF_00758">
    <property type="entry name" value="UPF0301"/>
    <property type="match status" value="1"/>
</dbReference>
<evidence type="ECO:0000256" key="1">
    <source>
        <dbReference type="ARBA" id="ARBA00009600"/>
    </source>
</evidence>
<protein>
    <recommendedName>
        <fullName evidence="2">UPF0301 protein E5163_15850</fullName>
    </recommendedName>
</protein>
<evidence type="ECO:0000313" key="3">
    <source>
        <dbReference type="EMBL" id="TGY87284.1"/>
    </source>
</evidence>
<dbReference type="RefSeq" id="WP_135997587.1">
    <property type="nucleotide sequence ID" value="NZ_CP071057.1"/>
</dbReference>